<dbReference type="EMBL" id="BLLK01000047">
    <property type="protein sequence ID" value="GFH53374.1"/>
    <property type="molecule type" value="Genomic_DNA"/>
</dbReference>
<evidence type="ECO:0000313" key="1">
    <source>
        <dbReference type="EMBL" id="GFH53374.1"/>
    </source>
</evidence>
<name>A0AAD3H822_9STRA</name>
<dbReference type="InterPro" id="IPR052050">
    <property type="entry name" value="SecEffector_AnkRepeat"/>
</dbReference>
<proteinExistence type="predicted"/>
<dbReference type="AlphaFoldDB" id="A0AAD3H822"/>
<evidence type="ECO:0000313" key="2">
    <source>
        <dbReference type="Proteomes" id="UP001054902"/>
    </source>
</evidence>
<sequence length="582" mass="67256">MDVIEDKFAHRMDYFQAIDRNKFTSSKVVASHVKLAEECFVHGARYSRDPLNEEICMIAALEGRKDIVKMGITFGVSEHFLERIDAEVMGEIVAKGDLEMMQLLLGVEQYSDLHGSCIESIVYNAARNGHINILKWLFNDDSNEERRYEFRSRSRLMFLAASGSGHLDIIEWGKDITEFADYYEYTKYESFRNALKGGHISLVRWYRDQGLPFDEDTLPLAAESRNIELLEYLLHSECPNDNPLTCAKVFSTESDEYEESLHILKWLREERNVPWDEDTCCSAAGTGNINALKWARANGCAWNEGTLSVAVEMGHFQIVEYCLENGAPFANEHAYIIALGNLDIPDALKMIKLLRRFEIPMNEQVCAEAAGNAHIEALKWLRSIACPWDDDTFYCALQSCDVPTIQYCIDNSCPVNDDDSLYACAVRCDDPLKVLKILKEHNFTSWTVDTSAVAAEENNIRVLQWLRHNGCAWDEWVCHNAVRNNNYHMLKYAHNNGCPWTKETYAYCFHCNDGIEHEFSQIPKEPICLEKIFTYLQIFNCPKPEEHEWRLRRPVRVQIDGNRWVEVRMASPIEEYYDDRME</sequence>
<dbReference type="PANTHER" id="PTHR46586:SF3">
    <property type="entry name" value="ANKYRIN REPEAT-CONTAINING PROTEIN"/>
    <property type="match status" value="1"/>
</dbReference>
<dbReference type="Gene3D" id="1.25.40.20">
    <property type="entry name" value="Ankyrin repeat-containing domain"/>
    <property type="match status" value="2"/>
</dbReference>
<dbReference type="PANTHER" id="PTHR46586">
    <property type="entry name" value="ANKYRIN REPEAT-CONTAINING PROTEIN"/>
    <property type="match status" value="1"/>
</dbReference>
<reference evidence="1 2" key="1">
    <citation type="journal article" date="2021" name="Sci. Rep.">
        <title>The genome of the diatom Chaetoceros tenuissimus carries an ancient integrated fragment of an extant virus.</title>
        <authorList>
            <person name="Hongo Y."/>
            <person name="Kimura K."/>
            <person name="Takaki Y."/>
            <person name="Yoshida Y."/>
            <person name="Baba S."/>
            <person name="Kobayashi G."/>
            <person name="Nagasaki K."/>
            <person name="Hano T."/>
            <person name="Tomaru Y."/>
        </authorList>
    </citation>
    <scope>NUCLEOTIDE SEQUENCE [LARGE SCALE GENOMIC DNA]</scope>
    <source>
        <strain evidence="1 2">NIES-3715</strain>
    </source>
</reference>
<comment type="caution">
    <text evidence="1">The sequence shown here is derived from an EMBL/GenBank/DDBJ whole genome shotgun (WGS) entry which is preliminary data.</text>
</comment>
<dbReference type="Proteomes" id="UP001054902">
    <property type="component" value="Unassembled WGS sequence"/>
</dbReference>
<dbReference type="SUPFAM" id="SSF48403">
    <property type="entry name" value="Ankyrin repeat"/>
    <property type="match status" value="2"/>
</dbReference>
<organism evidence="1 2">
    <name type="scientific">Chaetoceros tenuissimus</name>
    <dbReference type="NCBI Taxonomy" id="426638"/>
    <lineage>
        <taxon>Eukaryota</taxon>
        <taxon>Sar</taxon>
        <taxon>Stramenopiles</taxon>
        <taxon>Ochrophyta</taxon>
        <taxon>Bacillariophyta</taxon>
        <taxon>Coscinodiscophyceae</taxon>
        <taxon>Chaetocerotophycidae</taxon>
        <taxon>Chaetocerotales</taxon>
        <taxon>Chaetocerotaceae</taxon>
        <taxon>Chaetoceros</taxon>
    </lineage>
</organism>
<accession>A0AAD3H822</accession>
<protein>
    <recommendedName>
        <fullName evidence="3">Ankyrin repeat-containing domain</fullName>
    </recommendedName>
</protein>
<evidence type="ECO:0008006" key="3">
    <source>
        <dbReference type="Google" id="ProtNLM"/>
    </source>
</evidence>
<gene>
    <name evidence="1" type="ORF">CTEN210_09850</name>
</gene>
<keyword evidence="2" id="KW-1185">Reference proteome</keyword>
<dbReference type="InterPro" id="IPR036770">
    <property type="entry name" value="Ankyrin_rpt-contain_sf"/>
</dbReference>